<accession>A0A2S6N4U0</accession>
<proteinExistence type="predicted"/>
<evidence type="ECO:0000313" key="2">
    <source>
        <dbReference type="Proteomes" id="UP000239089"/>
    </source>
</evidence>
<dbReference type="EMBL" id="NHSJ01000089">
    <property type="protein sequence ID" value="PPQ29622.1"/>
    <property type="molecule type" value="Genomic_DNA"/>
</dbReference>
<dbReference type="RefSeq" id="WP_104508661.1">
    <property type="nucleotide sequence ID" value="NZ_JACIGC010000015.1"/>
</dbReference>
<dbReference type="GO" id="GO:0004521">
    <property type="term" value="F:RNA endonuclease activity"/>
    <property type="evidence" value="ECO:0007669"/>
    <property type="project" value="TreeGrafter"/>
</dbReference>
<sequence>MKRGDVVTVALPGDFGKPRRALVIQSDHFSATATVTALLVTSTPVDAPLLRIAVPPDEQNGLKTQSYIMIDKIMTFYRDRVGQIIGSAGDGIMLDVERALTVFLGIAK</sequence>
<dbReference type="InterPro" id="IPR003477">
    <property type="entry name" value="PemK-like"/>
</dbReference>
<reference evidence="1 2" key="1">
    <citation type="journal article" date="2018" name="Arch. Microbiol.">
        <title>New insights into the metabolic potential of the phototrophic purple bacterium Rhodopila globiformis DSM 161(T) from its draft genome sequence and evidence for a vanadium-dependent nitrogenase.</title>
        <authorList>
            <person name="Imhoff J.F."/>
            <person name="Rahn T."/>
            <person name="Kunzel S."/>
            <person name="Neulinger S.C."/>
        </authorList>
    </citation>
    <scope>NUCLEOTIDE SEQUENCE [LARGE SCALE GENOMIC DNA]</scope>
    <source>
        <strain evidence="1 2">DSM 16996</strain>
    </source>
</reference>
<dbReference type="GO" id="GO:0003677">
    <property type="term" value="F:DNA binding"/>
    <property type="evidence" value="ECO:0007669"/>
    <property type="project" value="InterPro"/>
</dbReference>
<dbReference type="AlphaFoldDB" id="A0A2S6N4U0"/>
<dbReference type="Pfam" id="PF02452">
    <property type="entry name" value="PemK_toxin"/>
    <property type="match status" value="1"/>
</dbReference>
<dbReference type="Gene3D" id="2.30.30.110">
    <property type="match status" value="1"/>
</dbReference>
<dbReference type="OrthoDB" id="3196747at2"/>
<organism evidence="1 2">
    <name type="scientific">Rhodoblastus sphagnicola</name>
    <dbReference type="NCBI Taxonomy" id="333368"/>
    <lineage>
        <taxon>Bacteria</taxon>
        <taxon>Pseudomonadati</taxon>
        <taxon>Pseudomonadota</taxon>
        <taxon>Alphaproteobacteria</taxon>
        <taxon>Hyphomicrobiales</taxon>
        <taxon>Rhodoblastaceae</taxon>
        <taxon>Rhodoblastus</taxon>
    </lineage>
</organism>
<dbReference type="Proteomes" id="UP000239089">
    <property type="component" value="Unassembled WGS sequence"/>
</dbReference>
<name>A0A2S6N4U0_9HYPH</name>
<keyword evidence="2" id="KW-1185">Reference proteome</keyword>
<dbReference type="SUPFAM" id="SSF50118">
    <property type="entry name" value="Cell growth inhibitor/plasmid maintenance toxic component"/>
    <property type="match status" value="1"/>
</dbReference>
<dbReference type="GO" id="GO:0006402">
    <property type="term" value="P:mRNA catabolic process"/>
    <property type="evidence" value="ECO:0007669"/>
    <property type="project" value="TreeGrafter"/>
</dbReference>
<evidence type="ECO:0000313" key="1">
    <source>
        <dbReference type="EMBL" id="PPQ29622.1"/>
    </source>
</evidence>
<dbReference type="PANTHER" id="PTHR33988">
    <property type="entry name" value="ENDORIBONUCLEASE MAZF-RELATED"/>
    <property type="match status" value="1"/>
</dbReference>
<comment type="caution">
    <text evidence="1">The sequence shown here is derived from an EMBL/GenBank/DDBJ whole genome shotgun (WGS) entry which is preliminary data.</text>
</comment>
<gene>
    <name evidence="1" type="ORF">CCR94_14955</name>
</gene>
<dbReference type="InterPro" id="IPR011067">
    <property type="entry name" value="Plasmid_toxin/cell-grow_inhib"/>
</dbReference>
<protein>
    <submittedName>
        <fullName evidence="1">Growth inhibitor PemK</fullName>
    </submittedName>
</protein>
<dbReference type="GO" id="GO:0016075">
    <property type="term" value="P:rRNA catabolic process"/>
    <property type="evidence" value="ECO:0007669"/>
    <property type="project" value="TreeGrafter"/>
</dbReference>